<feature type="signal peptide" evidence="1">
    <location>
        <begin position="1"/>
        <end position="24"/>
    </location>
</feature>
<evidence type="ECO:0000256" key="1">
    <source>
        <dbReference type="SAM" id="SignalP"/>
    </source>
</evidence>
<evidence type="ECO:0000313" key="3">
    <source>
        <dbReference type="Proteomes" id="UP000075531"/>
    </source>
</evidence>
<name>A0A151AWP0_9CLOT</name>
<gene>
    <name evidence="2" type="ORF">CLTEP_22860</name>
</gene>
<dbReference type="RefSeq" id="WP_066826758.1">
    <property type="nucleotide sequence ID" value="NZ_LTBA01000040.1"/>
</dbReference>
<feature type="chain" id="PRO_5007577836" evidence="1">
    <location>
        <begin position="25"/>
        <end position="239"/>
    </location>
</feature>
<sequence length="239" mass="27296">MKNKIATFLLSVIFMLGINPTVFAAPIIDNNNPIIDIVSIDGKIVSSKDPKNIVIGDKLENYTLQNRRKNIGVRWAYKWGDYIPNTLSYDSPHEYVDNSDWFHYTDLKVKKGMVATYHYNRSVTKEYEAGSEIEAGARAQGGAKFIAELEGHIDKTWTKSEKISIVKGDDSGIEIDGKIEDNVGTWKFYWYPVFKVYQLYYDWELKEPGDRDWRIEQRDVGKAIVPTAALSLDSISPND</sequence>
<dbReference type="Proteomes" id="UP000075531">
    <property type="component" value="Unassembled WGS sequence"/>
</dbReference>
<proteinExistence type="predicted"/>
<comment type="caution">
    <text evidence="2">The sequence shown here is derived from an EMBL/GenBank/DDBJ whole genome shotgun (WGS) entry which is preliminary data.</text>
</comment>
<protein>
    <submittedName>
        <fullName evidence="2">Uncharacterized protein</fullName>
    </submittedName>
</protein>
<accession>A0A151AWP0</accession>
<dbReference type="STRING" id="1121338.CLTEP_22860"/>
<dbReference type="OrthoDB" id="9825690at2"/>
<dbReference type="EMBL" id="LTBA01000040">
    <property type="protein sequence ID" value="KYH32065.1"/>
    <property type="molecule type" value="Genomic_DNA"/>
</dbReference>
<dbReference type="AlphaFoldDB" id="A0A151AWP0"/>
<organism evidence="2 3">
    <name type="scientific">Clostridium tepidiprofundi DSM 19306</name>
    <dbReference type="NCBI Taxonomy" id="1121338"/>
    <lineage>
        <taxon>Bacteria</taxon>
        <taxon>Bacillati</taxon>
        <taxon>Bacillota</taxon>
        <taxon>Clostridia</taxon>
        <taxon>Eubacteriales</taxon>
        <taxon>Clostridiaceae</taxon>
        <taxon>Clostridium</taxon>
    </lineage>
</organism>
<reference evidence="2 3" key="1">
    <citation type="submission" date="2016-02" db="EMBL/GenBank/DDBJ databases">
        <title>Genome sequence of Clostridium tepidiprofundi DSM 19306.</title>
        <authorList>
            <person name="Poehlein A."/>
            <person name="Daniel R."/>
        </authorList>
    </citation>
    <scope>NUCLEOTIDE SEQUENCE [LARGE SCALE GENOMIC DNA]</scope>
    <source>
        <strain evidence="2 3">DSM 19306</strain>
    </source>
</reference>
<keyword evidence="3" id="KW-1185">Reference proteome</keyword>
<evidence type="ECO:0000313" key="2">
    <source>
        <dbReference type="EMBL" id="KYH32065.1"/>
    </source>
</evidence>
<dbReference type="PATRIC" id="fig|1121338.3.peg.2358"/>
<keyword evidence="1" id="KW-0732">Signal</keyword>